<keyword evidence="6" id="KW-0804">Transcription</keyword>
<dbReference type="Proteomes" id="UP000800092">
    <property type="component" value="Unassembled WGS sequence"/>
</dbReference>
<dbReference type="InterPro" id="IPR001083">
    <property type="entry name" value="Cu_fist_DNA-bd_dom"/>
</dbReference>
<dbReference type="OrthoDB" id="3936997at2759"/>
<feature type="region of interest" description="Disordered" evidence="8">
    <location>
        <begin position="541"/>
        <end position="588"/>
    </location>
</feature>
<proteinExistence type="predicted"/>
<keyword evidence="7" id="KW-0539">Nucleus</keyword>
<feature type="region of interest" description="Disordered" evidence="8">
    <location>
        <begin position="208"/>
        <end position="259"/>
    </location>
</feature>
<keyword evidence="2" id="KW-0479">Metal-binding</keyword>
<accession>A0A6A6HPV6</accession>
<dbReference type="SMART" id="SM01090">
    <property type="entry name" value="Copper-fist"/>
    <property type="match status" value="1"/>
</dbReference>
<dbReference type="GO" id="GO:0005634">
    <property type="term" value="C:nucleus"/>
    <property type="evidence" value="ECO:0007669"/>
    <property type="project" value="UniProtKB-SubCell"/>
</dbReference>
<dbReference type="Gene3D" id="3.90.430.10">
    <property type="entry name" value="Copper fist DNA-binding domain"/>
    <property type="match status" value="1"/>
</dbReference>
<dbReference type="InterPro" id="IPR036395">
    <property type="entry name" value="Cu_fist_DNA-bd_dom_sf"/>
</dbReference>
<feature type="compositionally biased region" description="Polar residues" evidence="8">
    <location>
        <begin position="429"/>
        <end position="474"/>
    </location>
</feature>
<evidence type="ECO:0000256" key="4">
    <source>
        <dbReference type="ARBA" id="ARBA00023008"/>
    </source>
</evidence>
<evidence type="ECO:0000256" key="3">
    <source>
        <dbReference type="ARBA" id="ARBA00022833"/>
    </source>
</evidence>
<evidence type="ECO:0000313" key="10">
    <source>
        <dbReference type="EMBL" id="KAF2239593.1"/>
    </source>
</evidence>
<dbReference type="PANTHER" id="PTHR28088">
    <property type="entry name" value="TRANSCRIPTIONAL ACTIVATOR HAA1-RELATED"/>
    <property type="match status" value="1"/>
</dbReference>
<evidence type="ECO:0000259" key="9">
    <source>
        <dbReference type="PROSITE" id="PS50073"/>
    </source>
</evidence>
<keyword evidence="3" id="KW-0862">Zinc</keyword>
<feature type="region of interest" description="Disordered" evidence="8">
    <location>
        <begin position="398"/>
        <end position="474"/>
    </location>
</feature>
<dbReference type="GO" id="GO:0006879">
    <property type="term" value="P:intracellular iron ion homeostasis"/>
    <property type="evidence" value="ECO:0007669"/>
    <property type="project" value="TreeGrafter"/>
</dbReference>
<dbReference type="InterPro" id="IPR051763">
    <property type="entry name" value="Copper_Homeo_Regul"/>
</dbReference>
<sequence length="588" mass="64135">MVLDADGEKWACEPCIRGHRVSNCTHIDRELKHIAKKGRPVSQCHHCRILRKERSAHVKCDCGEKAHTAKEKCCHLKKGIPPKSQSPPNSAHEHNHDSQPLDLENCQCHETGKCVCALKSDTAEAQPVFSMPPPPTSRRPRLFQTSSSEHHMTVFQNGHHKPVHRNNNAAHECGVPYRIPNFHPAPGTFNVVAHHSTESLPTLDSFERDITTPQTPSFPEGIKTERRMSKSEQTSPLLRPFMNTPPLDGQGSTSQPGTASLDIPYLSGTIPEQSSATWIDTNISCQDSDVGLLSATSLGPDMWPWTGNDLPIGNRNRSESDPLSWAHGNNSLPTQPALTNTSSSGPQSEIDDAFGFEDALLAQQLSGPPSTGSQPVAANELSPWENLSLTENLNLNEPSNNRWSMPSFSGPQASSLGSTHSPFKDYQKESISNQMSTSITNGRPASLNQPSVPYQNLTSQPRSSPNFPVTTSQSAQATLDSNVNLTANTNEWLKDLGLNYEMNASEVYGGDANNLAVNNSVDEPSNWPVGNTLSIDDFEGTDFPGTALLPPTPSSEKSHKSMYTQPHGLPSWSNSSTNLGEVSDDWLR</sequence>
<dbReference type="PROSITE" id="PS50073">
    <property type="entry name" value="COPPER_FIST_2"/>
    <property type="match status" value="1"/>
</dbReference>
<evidence type="ECO:0000313" key="11">
    <source>
        <dbReference type="Proteomes" id="UP000800092"/>
    </source>
</evidence>
<feature type="region of interest" description="Disordered" evidence="8">
    <location>
        <begin position="309"/>
        <end position="351"/>
    </location>
</feature>
<name>A0A6A6HPV6_VIRVR</name>
<reference evidence="10" key="1">
    <citation type="journal article" date="2020" name="Stud. Mycol.">
        <title>101 Dothideomycetes genomes: a test case for predicting lifestyles and emergence of pathogens.</title>
        <authorList>
            <person name="Haridas S."/>
            <person name="Albert R."/>
            <person name="Binder M."/>
            <person name="Bloem J."/>
            <person name="Labutti K."/>
            <person name="Salamov A."/>
            <person name="Andreopoulos B."/>
            <person name="Baker S."/>
            <person name="Barry K."/>
            <person name="Bills G."/>
            <person name="Bluhm B."/>
            <person name="Cannon C."/>
            <person name="Castanera R."/>
            <person name="Culley D."/>
            <person name="Daum C."/>
            <person name="Ezra D."/>
            <person name="Gonzalez J."/>
            <person name="Henrissat B."/>
            <person name="Kuo A."/>
            <person name="Liang C."/>
            <person name="Lipzen A."/>
            <person name="Lutzoni F."/>
            <person name="Magnuson J."/>
            <person name="Mondo S."/>
            <person name="Nolan M."/>
            <person name="Ohm R."/>
            <person name="Pangilinan J."/>
            <person name="Park H.-J."/>
            <person name="Ramirez L."/>
            <person name="Alfaro M."/>
            <person name="Sun H."/>
            <person name="Tritt A."/>
            <person name="Yoshinaga Y."/>
            <person name="Zwiers L.-H."/>
            <person name="Turgeon B."/>
            <person name="Goodwin S."/>
            <person name="Spatafora J."/>
            <person name="Crous P."/>
            <person name="Grigoriev I."/>
        </authorList>
    </citation>
    <scope>NUCLEOTIDE SEQUENCE</scope>
    <source>
        <strain evidence="10">Tuck. ex Michener</strain>
    </source>
</reference>
<evidence type="ECO:0000256" key="2">
    <source>
        <dbReference type="ARBA" id="ARBA00022723"/>
    </source>
</evidence>
<dbReference type="SMART" id="SM00412">
    <property type="entry name" value="Cu_FIST"/>
    <property type="match status" value="1"/>
</dbReference>
<evidence type="ECO:0000256" key="8">
    <source>
        <dbReference type="SAM" id="MobiDB-lite"/>
    </source>
</evidence>
<keyword evidence="4" id="KW-0186">Copper</keyword>
<dbReference type="FunFam" id="3.90.430.10:FF:000001">
    <property type="entry name" value="Copper fist DNA-binding protein"/>
    <property type="match status" value="1"/>
</dbReference>
<organism evidence="10 11">
    <name type="scientific">Viridothelium virens</name>
    <name type="common">Speckled blister lichen</name>
    <name type="synonym">Trypethelium virens</name>
    <dbReference type="NCBI Taxonomy" id="1048519"/>
    <lineage>
        <taxon>Eukaryota</taxon>
        <taxon>Fungi</taxon>
        <taxon>Dikarya</taxon>
        <taxon>Ascomycota</taxon>
        <taxon>Pezizomycotina</taxon>
        <taxon>Dothideomycetes</taxon>
        <taxon>Dothideomycetes incertae sedis</taxon>
        <taxon>Trypetheliales</taxon>
        <taxon>Trypetheliaceae</taxon>
        <taxon>Viridothelium</taxon>
    </lineage>
</organism>
<feature type="compositionally biased region" description="Polar residues" evidence="8">
    <location>
        <begin position="571"/>
        <end position="580"/>
    </location>
</feature>
<protein>
    <recommendedName>
        <fullName evidence="9">Copper-fist domain-containing protein</fullName>
    </recommendedName>
</protein>
<evidence type="ECO:0000256" key="5">
    <source>
        <dbReference type="ARBA" id="ARBA00023015"/>
    </source>
</evidence>
<dbReference type="SUPFAM" id="SSF57879">
    <property type="entry name" value="Zinc domain conserved in yeast copper-regulated transcription factors"/>
    <property type="match status" value="1"/>
</dbReference>
<evidence type="ECO:0000256" key="1">
    <source>
        <dbReference type="ARBA" id="ARBA00004123"/>
    </source>
</evidence>
<gene>
    <name evidence="10" type="ORF">EV356DRAFT_528176</name>
</gene>
<dbReference type="AlphaFoldDB" id="A0A6A6HPV6"/>
<dbReference type="PANTHER" id="PTHR28088:SF5">
    <property type="entry name" value="TRANSCRIPTIONAL ACTIVATOR HAA1-RELATED"/>
    <property type="match status" value="1"/>
</dbReference>
<comment type="subcellular location">
    <subcellularLocation>
        <location evidence="1">Nucleus</location>
    </subcellularLocation>
</comment>
<feature type="domain" description="Copper-fist" evidence="9">
    <location>
        <begin position="2"/>
        <end position="41"/>
    </location>
</feature>
<dbReference type="Pfam" id="PF00649">
    <property type="entry name" value="Copper-fist"/>
    <property type="match status" value="1"/>
</dbReference>
<evidence type="ECO:0000256" key="7">
    <source>
        <dbReference type="ARBA" id="ARBA00023242"/>
    </source>
</evidence>
<dbReference type="EMBL" id="ML991772">
    <property type="protein sequence ID" value="KAF2239593.1"/>
    <property type="molecule type" value="Genomic_DNA"/>
</dbReference>
<dbReference type="GO" id="GO:0000981">
    <property type="term" value="F:DNA-binding transcription factor activity, RNA polymerase II-specific"/>
    <property type="evidence" value="ECO:0007669"/>
    <property type="project" value="TreeGrafter"/>
</dbReference>
<feature type="compositionally biased region" description="Polar residues" evidence="8">
    <location>
        <begin position="402"/>
        <end position="421"/>
    </location>
</feature>
<keyword evidence="5" id="KW-0805">Transcription regulation</keyword>
<dbReference type="GO" id="GO:0000978">
    <property type="term" value="F:RNA polymerase II cis-regulatory region sequence-specific DNA binding"/>
    <property type="evidence" value="ECO:0007669"/>
    <property type="project" value="TreeGrafter"/>
</dbReference>
<dbReference type="PRINTS" id="PR00617">
    <property type="entry name" value="COPPERFIST"/>
</dbReference>
<dbReference type="GO" id="GO:0005507">
    <property type="term" value="F:copper ion binding"/>
    <property type="evidence" value="ECO:0007669"/>
    <property type="project" value="InterPro"/>
</dbReference>
<evidence type="ECO:0000256" key="6">
    <source>
        <dbReference type="ARBA" id="ARBA00023163"/>
    </source>
</evidence>
<dbReference type="GO" id="GO:0006878">
    <property type="term" value="P:intracellular copper ion homeostasis"/>
    <property type="evidence" value="ECO:0007669"/>
    <property type="project" value="TreeGrafter"/>
</dbReference>
<feature type="compositionally biased region" description="Polar residues" evidence="8">
    <location>
        <begin position="327"/>
        <end position="347"/>
    </location>
</feature>
<feature type="region of interest" description="Disordered" evidence="8">
    <location>
        <begin position="78"/>
        <end position="98"/>
    </location>
</feature>
<keyword evidence="11" id="KW-1185">Reference proteome</keyword>
<dbReference type="GO" id="GO:0045944">
    <property type="term" value="P:positive regulation of transcription by RNA polymerase II"/>
    <property type="evidence" value="ECO:0007669"/>
    <property type="project" value="TreeGrafter"/>
</dbReference>